<reference evidence="4 5" key="1">
    <citation type="journal article" date="2020" name="Nat. Food">
        <title>A phased Vanilla planifolia genome enables genetic improvement of flavour and production.</title>
        <authorList>
            <person name="Hasing T."/>
            <person name="Tang H."/>
            <person name="Brym M."/>
            <person name="Khazi F."/>
            <person name="Huang T."/>
            <person name="Chambers A.H."/>
        </authorList>
    </citation>
    <scope>NUCLEOTIDE SEQUENCE [LARGE SCALE GENOMIC DNA]</scope>
    <source>
        <tissue evidence="2">Leaf</tissue>
    </source>
</reference>
<dbReference type="Proteomes" id="UP000639772">
    <property type="component" value="Chromosome 10"/>
</dbReference>
<name>A0A835Q9W9_VANPL</name>
<organism evidence="2 4">
    <name type="scientific">Vanilla planifolia</name>
    <name type="common">Vanilla</name>
    <dbReference type="NCBI Taxonomy" id="51239"/>
    <lineage>
        <taxon>Eukaryota</taxon>
        <taxon>Viridiplantae</taxon>
        <taxon>Streptophyta</taxon>
        <taxon>Embryophyta</taxon>
        <taxon>Tracheophyta</taxon>
        <taxon>Spermatophyta</taxon>
        <taxon>Magnoliopsida</taxon>
        <taxon>Liliopsida</taxon>
        <taxon>Asparagales</taxon>
        <taxon>Orchidaceae</taxon>
        <taxon>Vanilloideae</taxon>
        <taxon>Vanilleae</taxon>
        <taxon>Vanilla</taxon>
    </lineage>
</organism>
<dbReference type="Gene3D" id="3.60.60.10">
    <property type="entry name" value="Penicillin V Acylase, Chain A"/>
    <property type="match status" value="1"/>
</dbReference>
<comment type="caution">
    <text evidence="2">The sequence shown here is derived from an EMBL/GenBank/DDBJ whole genome shotgun (WGS) entry which is preliminary data.</text>
</comment>
<dbReference type="Pfam" id="PF03417">
    <property type="entry name" value="AAT"/>
    <property type="match status" value="1"/>
</dbReference>
<sequence length="368" mass="40857">MGTPCKKLEFFEVRTCKTAFEMGFLIGKRFSGLIKCRVSADLILQEQLHPFARTSHAKTLLDELCNNNRQRFPNYWDEIVGTAEGSGVSLLDLVLLNFRKEILPFVPKVERTDLQEEASNDCSDVLLVNESLAVAAHNEDGNGALIGHGYMIRALLPNGLAFTAYTYAGEIPSCAFGFNDNGIGFTLNSVPPSADEILAGGIGRNFVSRDLLESINLEDAVNRILSANVSVGHNYNLIDVKGRRILNVETSSGNRYACREIGQTPLFHANMYIHLQVNQEHSESSLRRQRRAAQLFPVGSKSEVLKILGDSEDEEHPIYMKGPILYTLCTALFDLDDQTLCIFEGNPKREEAVCVLHIPTKGQKTSMM</sequence>
<feature type="domain" description="Peptidase C45 hydrolase" evidence="1">
    <location>
        <begin position="133"/>
        <end position="348"/>
    </location>
</feature>
<accession>A0A835Q9W9</accession>
<dbReference type="InterPro" id="IPR047801">
    <property type="entry name" value="Peptidase_C45"/>
</dbReference>
<dbReference type="EMBL" id="JADCNL010000010">
    <property type="protein sequence ID" value="KAG0463947.1"/>
    <property type="molecule type" value="Genomic_DNA"/>
</dbReference>
<dbReference type="NCBIfam" id="NF040521">
    <property type="entry name" value="C45_proenzyme"/>
    <property type="match status" value="1"/>
</dbReference>
<evidence type="ECO:0000313" key="2">
    <source>
        <dbReference type="EMBL" id="KAG0463947.1"/>
    </source>
</evidence>
<evidence type="ECO:0000313" key="4">
    <source>
        <dbReference type="Proteomes" id="UP000636800"/>
    </source>
</evidence>
<dbReference type="PANTHER" id="PTHR34180">
    <property type="entry name" value="PEPTIDASE C45"/>
    <property type="match status" value="1"/>
</dbReference>
<proteinExistence type="predicted"/>
<dbReference type="PANTHER" id="PTHR34180:SF1">
    <property type="entry name" value="BETA-ALANYL-DOPAMINE_CARCININE HYDROLASE"/>
    <property type="match status" value="1"/>
</dbReference>
<dbReference type="Proteomes" id="UP000636800">
    <property type="component" value="Chromosome 10"/>
</dbReference>
<dbReference type="AlphaFoldDB" id="A0A835Q9W9"/>
<dbReference type="InterPro" id="IPR047794">
    <property type="entry name" value="C45_proenzyme-like"/>
</dbReference>
<evidence type="ECO:0000313" key="5">
    <source>
        <dbReference type="Proteomes" id="UP000639772"/>
    </source>
</evidence>
<gene>
    <name evidence="3" type="ORF">HPP92_019589</name>
    <name evidence="2" type="ORF">HPP92_020016</name>
</gene>
<protein>
    <recommendedName>
        <fullName evidence="1">Peptidase C45 hydrolase domain-containing protein</fullName>
    </recommendedName>
</protein>
<evidence type="ECO:0000259" key="1">
    <source>
        <dbReference type="Pfam" id="PF03417"/>
    </source>
</evidence>
<dbReference type="EMBL" id="JADCNM010000010">
    <property type="protein sequence ID" value="KAG0465425.1"/>
    <property type="molecule type" value="Genomic_DNA"/>
</dbReference>
<keyword evidence="4" id="KW-1185">Reference proteome</keyword>
<evidence type="ECO:0000313" key="3">
    <source>
        <dbReference type="EMBL" id="KAG0465425.1"/>
    </source>
</evidence>
<dbReference type="InterPro" id="IPR005079">
    <property type="entry name" value="Peptidase_C45_hydrolase"/>
</dbReference>
<dbReference type="OrthoDB" id="189997at2759"/>